<gene>
    <name evidence="13" type="ORF">Scaly_0874600</name>
</gene>
<dbReference type="EMBL" id="JACGWM010000005">
    <property type="protein sequence ID" value="KAL0371930.1"/>
    <property type="molecule type" value="Genomic_DNA"/>
</dbReference>
<sequence length="630" mass="72691">MSRRGPNWVNILGCYHVYLVLWKSNIMKAEKECAANQLRPEQLIVNGYPLKPEEMAELFGCPLPPRKLKPGKYWYDKESGLWGKEGEKPDRIISSNLNFTGKLSPHASNGNTEVYMNGREITKLEHKVLKLASVQCPRDTHFWVYDDGRYEEEGQNNIRGNIWEKASTRFVCSLFSLPVPQGQPQGHRDEPSNYTTVPNYLEQKKIQKLLLLGLQGSGTSTIFKQDDAVMVIRDGAQLAALGQIFVRKQIYPEELQDIKLMIQSNMYKYLSILLDGRERFEEEAISQSKGRGEGTDSNERNQCIYSLNPRLKHFSDWLLDIIATGDLDAFFPAATREYAPLVEEVWRDPAIQETYRRKNELHFLPDVAEYFLSRAVEISSNEYEPSDRDILHAEGVTQGNGLAFMEFTMDDRSPMSETYAENLESAPPPLTKYQLIRVNAKGMNEGCKWVEMFEDVRAVVFCVALSDYDQVWISPESSGSGVLLQNKMIQSKQLFETMIRHPCFKDTPFVLILNKYDLFEDKINRVPLGTCEWFTDFSPVRPHNNNQSLAHQAYFYVAMKFKDLYASLTGRKLFVWQTRARDRPTVDEAFKYIREVVRWDDEKEENYYGGAEDSFYSTTDVSSSPFVRQE</sequence>
<dbReference type="FunFam" id="3.40.50.300:FF:001044">
    <property type="entry name" value="Extra-large guanine nucleotide-binding protein 3"/>
    <property type="match status" value="1"/>
</dbReference>
<evidence type="ECO:0000256" key="9">
    <source>
        <dbReference type="ARBA" id="ARBA00023242"/>
    </source>
</evidence>
<evidence type="ECO:0000256" key="12">
    <source>
        <dbReference type="PIRSR" id="PIRSR601019-2"/>
    </source>
</evidence>
<dbReference type="PANTHER" id="PTHR10218:SF334">
    <property type="entry name" value="EXTRA-LARGE GUANINE NUCLEOTIDE-BINDING PROTEIN 3"/>
    <property type="match status" value="1"/>
</dbReference>
<protein>
    <submittedName>
        <fullName evidence="13">Extra-large guanine nucleotide-binding protein 3</fullName>
    </submittedName>
</protein>
<dbReference type="SUPFAM" id="SSF52540">
    <property type="entry name" value="P-loop containing nucleoside triphosphate hydrolases"/>
    <property type="match status" value="1"/>
</dbReference>
<dbReference type="GO" id="GO:0005525">
    <property type="term" value="F:GTP binding"/>
    <property type="evidence" value="ECO:0007669"/>
    <property type="project" value="UniProtKB-KW"/>
</dbReference>
<evidence type="ECO:0000256" key="10">
    <source>
        <dbReference type="ARBA" id="ARBA00060880"/>
    </source>
</evidence>
<dbReference type="SUPFAM" id="SSF47895">
    <property type="entry name" value="Transducin (alpha subunit), insertion domain"/>
    <property type="match status" value="1"/>
</dbReference>
<evidence type="ECO:0000256" key="5">
    <source>
        <dbReference type="ARBA" id="ARBA00022833"/>
    </source>
</evidence>
<comment type="caution">
    <text evidence="13">The sequence shown here is derived from an EMBL/GenBank/DDBJ whole genome shotgun (WGS) entry which is preliminary data.</text>
</comment>
<comment type="subcellular location">
    <subcellularLocation>
        <location evidence="1">Nucleus</location>
    </subcellularLocation>
</comment>
<organism evidence="13">
    <name type="scientific">Sesamum calycinum</name>
    <dbReference type="NCBI Taxonomy" id="2727403"/>
    <lineage>
        <taxon>Eukaryota</taxon>
        <taxon>Viridiplantae</taxon>
        <taxon>Streptophyta</taxon>
        <taxon>Embryophyta</taxon>
        <taxon>Tracheophyta</taxon>
        <taxon>Spermatophyta</taxon>
        <taxon>Magnoliopsida</taxon>
        <taxon>eudicotyledons</taxon>
        <taxon>Gunneridae</taxon>
        <taxon>Pentapetalae</taxon>
        <taxon>asterids</taxon>
        <taxon>lamiids</taxon>
        <taxon>Lamiales</taxon>
        <taxon>Pedaliaceae</taxon>
        <taxon>Sesamum</taxon>
    </lineage>
</organism>
<dbReference type="GO" id="GO:0007188">
    <property type="term" value="P:adenylate cyclase-modulating G protein-coupled receptor signaling pathway"/>
    <property type="evidence" value="ECO:0007669"/>
    <property type="project" value="TreeGrafter"/>
</dbReference>
<dbReference type="FunFam" id="1.10.400.10:FF:000005">
    <property type="entry name" value="Extra-large guanine nucleotide-binding protein 3"/>
    <property type="match status" value="1"/>
</dbReference>
<feature type="binding site" evidence="11">
    <location>
        <begin position="514"/>
        <end position="517"/>
    </location>
    <ligand>
        <name>GTP</name>
        <dbReference type="ChEBI" id="CHEBI:37565"/>
    </ligand>
</feature>
<evidence type="ECO:0000256" key="8">
    <source>
        <dbReference type="ARBA" id="ARBA00023224"/>
    </source>
</evidence>
<reference evidence="13" key="1">
    <citation type="submission" date="2020-06" db="EMBL/GenBank/DDBJ databases">
        <authorList>
            <person name="Li T."/>
            <person name="Hu X."/>
            <person name="Zhang T."/>
            <person name="Song X."/>
            <person name="Zhang H."/>
            <person name="Dai N."/>
            <person name="Sheng W."/>
            <person name="Hou X."/>
            <person name="Wei L."/>
        </authorList>
    </citation>
    <scope>NUCLEOTIDE SEQUENCE</scope>
    <source>
        <strain evidence="13">KEN8</strain>
        <tissue evidence="13">Leaf</tissue>
    </source>
</reference>
<keyword evidence="9" id="KW-0539">Nucleus</keyword>
<keyword evidence="3 11" id="KW-0547">Nucleotide-binding</keyword>
<dbReference type="Gene3D" id="1.10.400.10">
    <property type="entry name" value="GI Alpha 1, domain 2-like"/>
    <property type="match status" value="1"/>
</dbReference>
<dbReference type="GO" id="GO:0008270">
    <property type="term" value="F:zinc ion binding"/>
    <property type="evidence" value="ECO:0007669"/>
    <property type="project" value="UniProtKB-KW"/>
</dbReference>
<keyword evidence="4" id="KW-0863">Zinc-finger</keyword>
<name>A0AAW2QV66_9LAMI</name>
<dbReference type="CDD" id="cd00066">
    <property type="entry name" value="G-alpha"/>
    <property type="match status" value="1"/>
</dbReference>
<comment type="similarity">
    <text evidence="10">Belongs to the G-alpha family. XLG subfamily.</text>
</comment>
<keyword evidence="12" id="KW-0460">Magnesium</keyword>
<feature type="binding site" evidence="12">
    <location>
        <position position="220"/>
    </location>
    <ligand>
        <name>Mg(2+)</name>
        <dbReference type="ChEBI" id="CHEBI:18420"/>
    </ligand>
</feature>
<dbReference type="Pfam" id="PF00503">
    <property type="entry name" value="G-alpha"/>
    <property type="match status" value="1"/>
</dbReference>
<dbReference type="InterPro" id="IPR001019">
    <property type="entry name" value="Gprotein_alpha_su"/>
</dbReference>
<dbReference type="GO" id="GO:0005737">
    <property type="term" value="C:cytoplasm"/>
    <property type="evidence" value="ECO:0007669"/>
    <property type="project" value="TreeGrafter"/>
</dbReference>
<dbReference type="AlphaFoldDB" id="A0AAW2QV66"/>
<dbReference type="SMART" id="SM00275">
    <property type="entry name" value="G_alpha"/>
    <property type="match status" value="1"/>
</dbReference>
<dbReference type="PROSITE" id="PS51882">
    <property type="entry name" value="G_ALPHA"/>
    <property type="match status" value="1"/>
</dbReference>
<evidence type="ECO:0000256" key="11">
    <source>
        <dbReference type="PIRSR" id="PIRSR601019-1"/>
    </source>
</evidence>
<evidence type="ECO:0000256" key="7">
    <source>
        <dbReference type="ARBA" id="ARBA00023134"/>
    </source>
</evidence>
<keyword evidence="2 12" id="KW-0479">Metal-binding</keyword>
<keyword evidence="5" id="KW-0862">Zinc</keyword>
<dbReference type="GO" id="GO:0005834">
    <property type="term" value="C:heterotrimeric G-protein complex"/>
    <property type="evidence" value="ECO:0007669"/>
    <property type="project" value="TreeGrafter"/>
</dbReference>
<dbReference type="InterPro" id="IPR011025">
    <property type="entry name" value="GproteinA_insert"/>
</dbReference>
<feature type="binding site" evidence="12">
    <location>
        <position position="397"/>
    </location>
    <ligand>
        <name>Mg(2+)</name>
        <dbReference type="ChEBI" id="CHEBI:18420"/>
    </ligand>
</feature>
<dbReference type="Gene3D" id="3.40.50.300">
    <property type="entry name" value="P-loop containing nucleotide triphosphate hydrolases"/>
    <property type="match status" value="1"/>
</dbReference>
<feature type="binding site" evidence="11">
    <location>
        <begin position="391"/>
        <end position="397"/>
    </location>
    <ligand>
        <name>GTP</name>
        <dbReference type="ChEBI" id="CHEBI:37565"/>
    </ligand>
</feature>
<proteinExistence type="inferred from homology"/>
<dbReference type="PANTHER" id="PTHR10218">
    <property type="entry name" value="GTP-BINDING PROTEIN ALPHA SUBUNIT"/>
    <property type="match status" value="1"/>
</dbReference>
<evidence type="ECO:0000256" key="4">
    <source>
        <dbReference type="ARBA" id="ARBA00022771"/>
    </source>
</evidence>
<evidence type="ECO:0000256" key="6">
    <source>
        <dbReference type="ARBA" id="ARBA00022837"/>
    </source>
</evidence>
<keyword evidence="8" id="KW-0807">Transducer</keyword>
<evidence type="ECO:0000256" key="2">
    <source>
        <dbReference type="ARBA" id="ARBA00022723"/>
    </source>
</evidence>
<feature type="binding site" evidence="11">
    <location>
        <position position="580"/>
    </location>
    <ligand>
        <name>GTP</name>
        <dbReference type="ChEBI" id="CHEBI:37565"/>
    </ligand>
</feature>
<dbReference type="PRINTS" id="PR00318">
    <property type="entry name" value="GPROTEINA"/>
</dbReference>
<evidence type="ECO:0000256" key="1">
    <source>
        <dbReference type="ARBA" id="ARBA00004123"/>
    </source>
</evidence>
<evidence type="ECO:0000313" key="13">
    <source>
        <dbReference type="EMBL" id="KAL0371930.1"/>
    </source>
</evidence>
<dbReference type="GO" id="GO:0031683">
    <property type="term" value="F:G-protein beta/gamma-subunit complex binding"/>
    <property type="evidence" value="ECO:0007669"/>
    <property type="project" value="InterPro"/>
</dbReference>
<dbReference type="GO" id="GO:0003924">
    <property type="term" value="F:GTPase activity"/>
    <property type="evidence" value="ECO:0007669"/>
    <property type="project" value="InterPro"/>
</dbReference>
<accession>A0AAW2QV66</accession>
<dbReference type="InterPro" id="IPR027417">
    <property type="entry name" value="P-loop_NTPase"/>
</dbReference>
<keyword evidence="6" id="KW-0106">Calcium</keyword>
<dbReference type="GO" id="GO:0005634">
    <property type="term" value="C:nucleus"/>
    <property type="evidence" value="ECO:0007669"/>
    <property type="project" value="UniProtKB-SubCell"/>
</dbReference>
<reference evidence="13" key="2">
    <citation type="journal article" date="2024" name="Plant">
        <title>Genomic evolution and insights into agronomic trait innovations of Sesamum species.</title>
        <authorList>
            <person name="Miao H."/>
            <person name="Wang L."/>
            <person name="Qu L."/>
            <person name="Liu H."/>
            <person name="Sun Y."/>
            <person name="Le M."/>
            <person name="Wang Q."/>
            <person name="Wei S."/>
            <person name="Zheng Y."/>
            <person name="Lin W."/>
            <person name="Duan Y."/>
            <person name="Cao H."/>
            <person name="Xiong S."/>
            <person name="Wang X."/>
            <person name="Wei L."/>
            <person name="Li C."/>
            <person name="Ma Q."/>
            <person name="Ju M."/>
            <person name="Zhao R."/>
            <person name="Li G."/>
            <person name="Mu C."/>
            <person name="Tian Q."/>
            <person name="Mei H."/>
            <person name="Zhang T."/>
            <person name="Gao T."/>
            <person name="Zhang H."/>
        </authorList>
    </citation>
    <scope>NUCLEOTIDE SEQUENCE</scope>
    <source>
        <strain evidence="13">KEN8</strain>
    </source>
</reference>
<keyword evidence="7 11" id="KW-0342">GTP-binding</keyword>
<evidence type="ECO:0000256" key="3">
    <source>
        <dbReference type="ARBA" id="ARBA00022741"/>
    </source>
</evidence>
<dbReference type="GO" id="GO:0001664">
    <property type="term" value="F:G protein-coupled receptor binding"/>
    <property type="evidence" value="ECO:0007669"/>
    <property type="project" value="TreeGrafter"/>
</dbReference>